<dbReference type="InterPro" id="IPR005174">
    <property type="entry name" value="KIB1-4_b-propeller"/>
</dbReference>
<reference evidence="3" key="2">
    <citation type="submission" date="2020-10" db="EMBL/GenBank/DDBJ databases">
        <authorList>
            <person name="Scholz U."/>
            <person name="Mascher M."/>
            <person name="Fiebig A."/>
        </authorList>
    </citation>
    <scope>NUCLEOTIDE SEQUENCE [LARGE SCALE GENOMIC DNA]</scope>
    <source>
        <strain evidence="3">cv. Morex</strain>
    </source>
</reference>
<reference evidence="4" key="1">
    <citation type="journal article" date="2012" name="Nature">
        <title>A physical, genetic and functional sequence assembly of the barley genome.</title>
        <authorList>
            <consortium name="The International Barley Genome Sequencing Consortium"/>
            <person name="Mayer K.F."/>
            <person name="Waugh R."/>
            <person name="Brown J.W."/>
            <person name="Schulman A."/>
            <person name="Langridge P."/>
            <person name="Platzer M."/>
            <person name="Fincher G.B."/>
            <person name="Muehlbauer G.J."/>
            <person name="Sato K."/>
            <person name="Close T.J."/>
            <person name="Wise R.P."/>
            <person name="Stein N."/>
        </authorList>
    </citation>
    <scope>NUCLEOTIDE SEQUENCE [LARGE SCALE GENOMIC DNA]</scope>
    <source>
        <strain evidence="4">cv. Morex</strain>
    </source>
</reference>
<organism evidence="3 4">
    <name type="scientific">Hordeum vulgare subsp. vulgare</name>
    <name type="common">Domesticated barley</name>
    <dbReference type="NCBI Taxonomy" id="112509"/>
    <lineage>
        <taxon>Eukaryota</taxon>
        <taxon>Viridiplantae</taxon>
        <taxon>Streptophyta</taxon>
        <taxon>Embryophyta</taxon>
        <taxon>Tracheophyta</taxon>
        <taxon>Spermatophyta</taxon>
        <taxon>Magnoliopsida</taxon>
        <taxon>Liliopsida</taxon>
        <taxon>Poales</taxon>
        <taxon>Poaceae</taxon>
        <taxon>BOP clade</taxon>
        <taxon>Pooideae</taxon>
        <taxon>Triticodae</taxon>
        <taxon>Triticeae</taxon>
        <taxon>Hordeinae</taxon>
        <taxon>Hordeum</taxon>
    </lineage>
</organism>
<sequence length="248" mass="27370">MCPSGAAKARRKRKGASGRPPAGRNRRRAPEPALEPSGWASLPTDSAGLVSGRLLADDVVDYLTFRAVCSGWRTSTSDLGILALSKPQLRPRGWIALCDGDAAPLDGAGEITFFHTRTARRLRVRLPDLRCHRVVGFTDGLVILLHKRATVVRVVHPFTLATVELPPLAPAFRSAIKDRGALFHMSAFVCCSPTAPFSVVASFVWKPMVLWTQPGRLRWRSFTMAWWSFRTSCPSKACSSRPPRGRRR</sequence>
<dbReference type="PANTHER" id="PTHR33165">
    <property type="entry name" value="F-BOX DOMAIN CONTAINING PROTEIN-LIKE-RELATED"/>
    <property type="match status" value="1"/>
</dbReference>
<dbReference type="EnsemblPlants" id="HORVU.MOREX.r3.1HG0038220.1">
    <property type="protein sequence ID" value="HORVU.MOREX.r3.1HG0038220.1.CDS1"/>
    <property type="gene ID" value="HORVU.MOREX.r3.1HG0038220"/>
</dbReference>
<dbReference type="Gramene" id="HORVU.MOREX.r3.1HG0038220.1">
    <property type="protein sequence ID" value="HORVU.MOREX.r3.1HG0038220.1.CDS1"/>
    <property type="gene ID" value="HORVU.MOREX.r3.1HG0038220"/>
</dbReference>
<gene>
    <name evidence="3" type="primary">LOC123409105</name>
</gene>
<dbReference type="GeneID" id="123409105"/>
<feature type="region of interest" description="Disordered" evidence="1">
    <location>
        <begin position="1"/>
        <end position="39"/>
    </location>
</feature>
<accession>A0A8I6WGQ2</accession>
<dbReference type="Proteomes" id="UP000011116">
    <property type="component" value="Chromosome 1H"/>
</dbReference>
<evidence type="ECO:0000256" key="1">
    <source>
        <dbReference type="SAM" id="MobiDB-lite"/>
    </source>
</evidence>
<dbReference type="AlphaFoldDB" id="A0A8I6WGQ2"/>
<evidence type="ECO:0000313" key="3">
    <source>
        <dbReference type="EnsemblPlants" id="HORVU.MOREX.r3.1HG0038220.1.CDS1"/>
    </source>
</evidence>
<dbReference type="Pfam" id="PF03478">
    <property type="entry name" value="Beta-prop_KIB1-4"/>
    <property type="match status" value="1"/>
</dbReference>
<dbReference type="PANTHER" id="PTHR33165:SF72">
    <property type="entry name" value="F-BOX DOMAIN-CONTAINING PROTEIN"/>
    <property type="match status" value="1"/>
</dbReference>
<dbReference type="RefSeq" id="XP_044958026.1">
    <property type="nucleotide sequence ID" value="XM_045102091.1"/>
</dbReference>
<reference evidence="3" key="3">
    <citation type="submission" date="2022-01" db="UniProtKB">
        <authorList>
            <consortium name="EnsemblPlants"/>
        </authorList>
    </citation>
    <scope>IDENTIFICATION</scope>
    <source>
        <strain evidence="3">subsp. vulgare</strain>
    </source>
</reference>
<feature type="domain" description="KIB1-4 beta-propeller" evidence="2">
    <location>
        <begin position="118"/>
        <end position="225"/>
    </location>
</feature>
<proteinExistence type="predicted"/>
<dbReference type="OrthoDB" id="603826at2759"/>
<name>A0A8I6WGQ2_HORVV</name>
<dbReference type="KEGG" id="hvg:123409105"/>
<evidence type="ECO:0000259" key="2">
    <source>
        <dbReference type="Pfam" id="PF03478"/>
    </source>
</evidence>
<evidence type="ECO:0000313" key="4">
    <source>
        <dbReference type="Proteomes" id="UP000011116"/>
    </source>
</evidence>
<protein>
    <recommendedName>
        <fullName evidence="2">KIB1-4 beta-propeller domain-containing protein</fullName>
    </recommendedName>
</protein>
<keyword evidence="4" id="KW-1185">Reference proteome</keyword>